<dbReference type="AlphaFoldDB" id="A0AAV8WYT2"/>
<reference evidence="1" key="1">
    <citation type="journal article" date="2023" name="Insect Mol. Biol.">
        <title>Genome sequencing provides insights into the evolution of gene families encoding plant cell wall-degrading enzymes in longhorned beetles.</title>
        <authorList>
            <person name="Shin N.R."/>
            <person name="Okamura Y."/>
            <person name="Kirsch R."/>
            <person name="Pauchet Y."/>
        </authorList>
    </citation>
    <scope>NUCLEOTIDE SEQUENCE</scope>
    <source>
        <strain evidence="1">RBIC_L_NR</strain>
    </source>
</reference>
<name>A0AAV8WYT2_9CUCU</name>
<keyword evidence="2" id="KW-1185">Reference proteome</keyword>
<sequence>MNYGLTTQETKKFAYEYAKALNIKFPKEWNKREAAGNDWLAGFIERNSDLSVRQPEATSLSRSTAFNKHNINTFFQKLSDLRERYNFSSSNIYNCNETGCTTVHKSPKFLAKKDRSSSDDIVDLQDKDFPVKKVQILSDVIITPEFVRPYPKAEPRKKRLTCHLDRTKILTDTPEKDEIENIEKERITNKESDSTDTEEAIVNDACASEFYAEDSREPDYDHAASSASIGDFVVVRFLSNDKKPTEFHYVGQIDKILESGEYLINFLRRRSGGGFYFFFPDDKDKAKVEIRDVVLRSPPPTYAGGTSRSLSYNTIGLNVGNIKNLR</sequence>
<organism evidence="1 2">
    <name type="scientific">Rhamnusium bicolor</name>
    <dbReference type="NCBI Taxonomy" id="1586634"/>
    <lineage>
        <taxon>Eukaryota</taxon>
        <taxon>Metazoa</taxon>
        <taxon>Ecdysozoa</taxon>
        <taxon>Arthropoda</taxon>
        <taxon>Hexapoda</taxon>
        <taxon>Insecta</taxon>
        <taxon>Pterygota</taxon>
        <taxon>Neoptera</taxon>
        <taxon>Endopterygota</taxon>
        <taxon>Coleoptera</taxon>
        <taxon>Polyphaga</taxon>
        <taxon>Cucujiformia</taxon>
        <taxon>Chrysomeloidea</taxon>
        <taxon>Cerambycidae</taxon>
        <taxon>Lepturinae</taxon>
        <taxon>Rhagiini</taxon>
        <taxon>Rhamnusium</taxon>
    </lineage>
</organism>
<evidence type="ECO:0000313" key="1">
    <source>
        <dbReference type="EMBL" id="KAJ8931401.1"/>
    </source>
</evidence>
<accession>A0AAV8WYT2</accession>
<evidence type="ECO:0000313" key="2">
    <source>
        <dbReference type="Proteomes" id="UP001162156"/>
    </source>
</evidence>
<gene>
    <name evidence="1" type="ORF">NQ314_015688</name>
</gene>
<comment type="caution">
    <text evidence="1">The sequence shown here is derived from an EMBL/GenBank/DDBJ whole genome shotgun (WGS) entry which is preliminary data.</text>
</comment>
<protein>
    <submittedName>
        <fullName evidence="1">Uncharacterized protein</fullName>
    </submittedName>
</protein>
<dbReference type="EMBL" id="JANEYF010004354">
    <property type="protein sequence ID" value="KAJ8931401.1"/>
    <property type="molecule type" value="Genomic_DNA"/>
</dbReference>
<proteinExistence type="predicted"/>
<dbReference type="Proteomes" id="UP001162156">
    <property type="component" value="Unassembled WGS sequence"/>
</dbReference>